<evidence type="ECO:0000313" key="2">
    <source>
        <dbReference type="Proteomes" id="UP000225215"/>
    </source>
</evidence>
<organism evidence="1 2">
    <name type="scientific">Aeromonas phage 65.2</name>
    <dbReference type="NCBI Taxonomy" id="1932896"/>
    <lineage>
        <taxon>Viruses</taxon>
        <taxon>Duplodnaviria</taxon>
        <taxon>Heunggongvirae</taxon>
        <taxon>Uroviricota</taxon>
        <taxon>Caudoviricetes</taxon>
        <taxon>Pantevenvirales</taxon>
        <taxon>Straboviridae</taxon>
        <taxon>Emmerichvirinae</taxon>
        <taxon>Ishigurovirus</taxon>
        <taxon>Ishigurovirus osborne</taxon>
    </lineage>
</organism>
<sequence length="118" mass="13572">MKDLKDFMVSVDTKAKDLISMVKRHKEYDYKNEVDFIYPILINEMIVCGGQIEIGVDNPNFSNIYDVRHSIISICHPYITESAQIANDLAVFNALIKRLRENGFNIRSTESNQIMVSI</sequence>
<dbReference type="Proteomes" id="UP000225215">
    <property type="component" value="Segment"/>
</dbReference>
<dbReference type="EMBL" id="KY290955">
    <property type="protein sequence ID" value="APU01409.1"/>
    <property type="molecule type" value="Genomic_DNA"/>
</dbReference>
<name>A0A219YBP7_9CAUD</name>
<proteinExistence type="predicted"/>
<accession>A0A219YBP7</accession>
<reference evidence="1 2" key="1">
    <citation type="journal article" date="2017" name="Sci. Rep.">
        <title>Characterization and diversity of phages infecting Aeromonas salmonicida subsp. salmonicida.</title>
        <authorList>
            <person name="Vincent A.T."/>
            <person name="Paquet V.E."/>
            <person name="Bernatchez A."/>
            <person name="Tremblay D.M."/>
            <person name="Moineau S."/>
            <person name="Charette S.J."/>
        </authorList>
    </citation>
    <scope>NUCLEOTIDE SEQUENCE [LARGE SCALE GENOMIC DNA]</scope>
</reference>
<evidence type="ECO:0000313" key="1">
    <source>
        <dbReference type="EMBL" id="APU01409.1"/>
    </source>
</evidence>
<protein>
    <submittedName>
        <fullName evidence="1">Uncharacterized protein</fullName>
    </submittedName>
</protein>